<feature type="non-terminal residue" evidence="1">
    <location>
        <position position="1"/>
    </location>
</feature>
<reference evidence="1" key="2">
    <citation type="submission" date="2023-05" db="EMBL/GenBank/DDBJ databases">
        <authorList>
            <consortium name="Lawrence Berkeley National Laboratory"/>
            <person name="Steindorff A."/>
            <person name="Hensen N."/>
            <person name="Bonometti L."/>
            <person name="Westerberg I."/>
            <person name="Brannstrom I.O."/>
            <person name="Guillou S."/>
            <person name="Cros-Aarteil S."/>
            <person name="Calhoun S."/>
            <person name="Haridas S."/>
            <person name="Kuo A."/>
            <person name="Mondo S."/>
            <person name="Pangilinan J."/>
            <person name="Riley R."/>
            <person name="Labutti K."/>
            <person name="Andreopoulos B."/>
            <person name="Lipzen A."/>
            <person name="Chen C."/>
            <person name="Yanf M."/>
            <person name="Daum C."/>
            <person name="Ng V."/>
            <person name="Clum A."/>
            <person name="Ohm R."/>
            <person name="Martin F."/>
            <person name="Silar P."/>
            <person name="Natvig D."/>
            <person name="Lalanne C."/>
            <person name="Gautier V."/>
            <person name="Ament-Velasquez S.L."/>
            <person name="Kruys A."/>
            <person name="Hutchinson M.I."/>
            <person name="Powell A.J."/>
            <person name="Barry K."/>
            <person name="Miller A.N."/>
            <person name="Grigoriev I.V."/>
            <person name="Debuchy R."/>
            <person name="Gladieux P."/>
            <person name="Thoren M.H."/>
            <person name="Johannesson H."/>
        </authorList>
    </citation>
    <scope>NUCLEOTIDE SEQUENCE</scope>
    <source>
        <strain evidence="1">PSN243</strain>
    </source>
</reference>
<proteinExistence type="predicted"/>
<accession>A0AAV9G351</accession>
<evidence type="ECO:0000313" key="2">
    <source>
        <dbReference type="Proteomes" id="UP001321760"/>
    </source>
</evidence>
<organism evidence="1 2">
    <name type="scientific">Podospora aff. communis PSN243</name>
    <dbReference type="NCBI Taxonomy" id="3040156"/>
    <lineage>
        <taxon>Eukaryota</taxon>
        <taxon>Fungi</taxon>
        <taxon>Dikarya</taxon>
        <taxon>Ascomycota</taxon>
        <taxon>Pezizomycotina</taxon>
        <taxon>Sordariomycetes</taxon>
        <taxon>Sordariomycetidae</taxon>
        <taxon>Sordariales</taxon>
        <taxon>Podosporaceae</taxon>
        <taxon>Podospora</taxon>
    </lineage>
</organism>
<sequence length="63" mass="7081">EDEGELASSQELPARGTNPLKLVAFLRTQFGVGQYRVSMIRSVYSIRTPRRLSLDEIAQCRGL</sequence>
<keyword evidence="2" id="KW-1185">Reference proteome</keyword>
<reference evidence="1" key="1">
    <citation type="journal article" date="2023" name="Mol. Phylogenet. Evol.">
        <title>Genome-scale phylogeny and comparative genomics of the fungal order Sordariales.</title>
        <authorList>
            <person name="Hensen N."/>
            <person name="Bonometti L."/>
            <person name="Westerberg I."/>
            <person name="Brannstrom I.O."/>
            <person name="Guillou S."/>
            <person name="Cros-Aarteil S."/>
            <person name="Calhoun S."/>
            <person name="Haridas S."/>
            <person name="Kuo A."/>
            <person name="Mondo S."/>
            <person name="Pangilinan J."/>
            <person name="Riley R."/>
            <person name="LaButti K."/>
            <person name="Andreopoulos B."/>
            <person name="Lipzen A."/>
            <person name="Chen C."/>
            <person name="Yan M."/>
            <person name="Daum C."/>
            <person name="Ng V."/>
            <person name="Clum A."/>
            <person name="Steindorff A."/>
            <person name="Ohm R.A."/>
            <person name="Martin F."/>
            <person name="Silar P."/>
            <person name="Natvig D.O."/>
            <person name="Lalanne C."/>
            <person name="Gautier V."/>
            <person name="Ament-Velasquez S.L."/>
            <person name="Kruys A."/>
            <person name="Hutchinson M.I."/>
            <person name="Powell A.J."/>
            <person name="Barry K."/>
            <person name="Miller A.N."/>
            <person name="Grigoriev I.V."/>
            <person name="Debuchy R."/>
            <person name="Gladieux P."/>
            <person name="Hiltunen Thoren M."/>
            <person name="Johannesson H."/>
        </authorList>
    </citation>
    <scope>NUCLEOTIDE SEQUENCE</scope>
    <source>
        <strain evidence="1">PSN243</strain>
    </source>
</reference>
<feature type="non-terminal residue" evidence="1">
    <location>
        <position position="63"/>
    </location>
</feature>
<dbReference type="Proteomes" id="UP001321760">
    <property type="component" value="Unassembled WGS sequence"/>
</dbReference>
<protein>
    <submittedName>
        <fullName evidence="1">Uncharacterized protein</fullName>
    </submittedName>
</protein>
<evidence type="ECO:0000313" key="1">
    <source>
        <dbReference type="EMBL" id="KAK4443013.1"/>
    </source>
</evidence>
<dbReference type="AlphaFoldDB" id="A0AAV9G351"/>
<name>A0AAV9G351_9PEZI</name>
<comment type="caution">
    <text evidence="1">The sequence shown here is derived from an EMBL/GenBank/DDBJ whole genome shotgun (WGS) entry which is preliminary data.</text>
</comment>
<dbReference type="EMBL" id="MU866001">
    <property type="protein sequence ID" value="KAK4443013.1"/>
    <property type="molecule type" value="Genomic_DNA"/>
</dbReference>
<gene>
    <name evidence="1" type="ORF">QBC34DRAFT_259571</name>
</gene>